<sequence>MVRVAQMSNFYYPACPSSDRVDLEVAHSGRNAKTRLVICLVHYPLRALVCSAFERVHTSNTLGNRNLERWHGNTGTTSPPCPVKPPTIIPQRLPTTTLGKYPSSKPITSCLSVQIGQIISSAGPPLARSVVVGERSVSGLCPLPPAAPSHLSVVAVLC</sequence>
<dbReference type="AlphaFoldDB" id="A0AAN6PXM1"/>
<protein>
    <submittedName>
        <fullName evidence="1">Uncharacterized protein</fullName>
    </submittedName>
</protein>
<keyword evidence="2" id="KW-1185">Reference proteome</keyword>
<gene>
    <name evidence="1" type="ORF">N658DRAFT_155489</name>
</gene>
<name>A0AAN6PXM1_9PEZI</name>
<reference evidence="1" key="1">
    <citation type="journal article" date="2023" name="Mol. Phylogenet. Evol.">
        <title>Genome-scale phylogeny and comparative genomics of the fungal order Sordariales.</title>
        <authorList>
            <person name="Hensen N."/>
            <person name="Bonometti L."/>
            <person name="Westerberg I."/>
            <person name="Brannstrom I.O."/>
            <person name="Guillou S."/>
            <person name="Cros-Aarteil S."/>
            <person name="Calhoun S."/>
            <person name="Haridas S."/>
            <person name="Kuo A."/>
            <person name="Mondo S."/>
            <person name="Pangilinan J."/>
            <person name="Riley R."/>
            <person name="LaButti K."/>
            <person name="Andreopoulos B."/>
            <person name="Lipzen A."/>
            <person name="Chen C."/>
            <person name="Yan M."/>
            <person name="Daum C."/>
            <person name="Ng V."/>
            <person name="Clum A."/>
            <person name="Steindorff A."/>
            <person name="Ohm R.A."/>
            <person name="Martin F."/>
            <person name="Silar P."/>
            <person name="Natvig D.O."/>
            <person name="Lalanne C."/>
            <person name="Gautier V."/>
            <person name="Ament-Velasquez S.L."/>
            <person name="Kruys A."/>
            <person name="Hutchinson M.I."/>
            <person name="Powell A.J."/>
            <person name="Barry K."/>
            <person name="Miller A.N."/>
            <person name="Grigoriev I.V."/>
            <person name="Debuchy R."/>
            <person name="Gladieux P."/>
            <person name="Hiltunen Thoren M."/>
            <person name="Johannesson H."/>
        </authorList>
    </citation>
    <scope>NUCLEOTIDE SEQUENCE</scope>
    <source>
        <strain evidence="1">CBS 757.83</strain>
    </source>
</reference>
<dbReference type="Proteomes" id="UP001305647">
    <property type="component" value="Unassembled WGS sequence"/>
</dbReference>
<organism evidence="1 2">
    <name type="scientific">Parathielavia hyrcaniae</name>
    <dbReference type="NCBI Taxonomy" id="113614"/>
    <lineage>
        <taxon>Eukaryota</taxon>
        <taxon>Fungi</taxon>
        <taxon>Dikarya</taxon>
        <taxon>Ascomycota</taxon>
        <taxon>Pezizomycotina</taxon>
        <taxon>Sordariomycetes</taxon>
        <taxon>Sordariomycetidae</taxon>
        <taxon>Sordariales</taxon>
        <taxon>Chaetomiaceae</taxon>
        <taxon>Parathielavia</taxon>
    </lineage>
</organism>
<accession>A0AAN6PXM1</accession>
<proteinExistence type="predicted"/>
<reference evidence="1" key="2">
    <citation type="submission" date="2023-05" db="EMBL/GenBank/DDBJ databases">
        <authorList>
            <consortium name="Lawrence Berkeley National Laboratory"/>
            <person name="Steindorff A."/>
            <person name="Hensen N."/>
            <person name="Bonometti L."/>
            <person name="Westerberg I."/>
            <person name="Brannstrom I.O."/>
            <person name="Guillou S."/>
            <person name="Cros-Aarteil S."/>
            <person name="Calhoun S."/>
            <person name="Haridas S."/>
            <person name="Kuo A."/>
            <person name="Mondo S."/>
            <person name="Pangilinan J."/>
            <person name="Riley R."/>
            <person name="Labutti K."/>
            <person name="Andreopoulos B."/>
            <person name="Lipzen A."/>
            <person name="Chen C."/>
            <person name="Yanf M."/>
            <person name="Daum C."/>
            <person name="Ng V."/>
            <person name="Clum A."/>
            <person name="Ohm R."/>
            <person name="Martin F."/>
            <person name="Silar P."/>
            <person name="Natvig D."/>
            <person name="Lalanne C."/>
            <person name="Gautier V."/>
            <person name="Ament-Velasquez S.L."/>
            <person name="Kruys A."/>
            <person name="Hutchinson M.I."/>
            <person name="Powell A.J."/>
            <person name="Barry K."/>
            <person name="Miller A.N."/>
            <person name="Grigoriev I.V."/>
            <person name="Debuchy R."/>
            <person name="Gladieux P."/>
            <person name="Thoren M.H."/>
            <person name="Johannesson H."/>
        </authorList>
    </citation>
    <scope>NUCLEOTIDE SEQUENCE</scope>
    <source>
        <strain evidence="1">CBS 757.83</strain>
    </source>
</reference>
<evidence type="ECO:0000313" key="1">
    <source>
        <dbReference type="EMBL" id="KAK4099819.1"/>
    </source>
</evidence>
<comment type="caution">
    <text evidence="1">The sequence shown here is derived from an EMBL/GenBank/DDBJ whole genome shotgun (WGS) entry which is preliminary data.</text>
</comment>
<evidence type="ECO:0000313" key="2">
    <source>
        <dbReference type="Proteomes" id="UP001305647"/>
    </source>
</evidence>
<dbReference type="EMBL" id="MU863646">
    <property type="protein sequence ID" value="KAK4099819.1"/>
    <property type="molecule type" value="Genomic_DNA"/>
</dbReference>